<organism evidence="7 8">
    <name type="scientific">Trichomonascus ciferrii</name>
    <dbReference type="NCBI Taxonomy" id="44093"/>
    <lineage>
        <taxon>Eukaryota</taxon>
        <taxon>Fungi</taxon>
        <taxon>Dikarya</taxon>
        <taxon>Ascomycota</taxon>
        <taxon>Saccharomycotina</taxon>
        <taxon>Dipodascomycetes</taxon>
        <taxon>Dipodascales</taxon>
        <taxon>Trichomonascaceae</taxon>
        <taxon>Trichomonascus</taxon>
        <taxon>Trichomonascus ciferrii complex</taxon>
    </lineage>
</organism>
<dbReference type="VEuPathDB" id="FungiDB:TRICI_002873"/>
<feature type="transmembrane region" description="Helical" evidence="6">
    <location>
        <begin position="245"/>
        <end position="265"/>
    </location>
</feature>
<keyword evidence="3 6" id="KW-0812">Transmembrane</keyword>
<keyword evidence="4 6" id="KW-1133">Transmembrane helix</keyword>
<feature type="transmembrane region" description="Helical" evidence="6">
    <location>
        <begin position="214"/>
        <end position="233"/>
    </location>
</feature>
<dbReference type="EMBL" id="SWFS01000198">
    <property type="protein sequence ID" value="KAA8914585.1"/>
    <property type="molecule type" value="Genomic_DNA"/>
</dbReference>
<evidence type="ECO:0000256" key="2">
    <source>
        <dbReference type="ARBA" id="ARBA00022448"/>
    </source>
</evidence>
<dbReference type="GO" id="GO:0022857">
    <property type="term" value="F:transmembrane transporter activity"/>
    <property type="evidence" value="ECO:0007669"/>
    <property type="project" value="InterPro"/>
</dbReference>
<dbReference type="Pfam" id="PF07690">
    <property type="entry name" value="MFS_1"/>
    <property type="match status" value="1"/>
</dbReference>
<dbReference type="InterPro" id="IPR036259">
    <property type="entry name" value="MFS_trans_sf"/>
</dbReference>
<feature type="transmembrane region" description="Helical" evidence="6">
    <location>
        <begin position="277"/>
        <end position="298"/>
    </location>
</feature>
<evidence type="ECO:0000313" key="8">
    <source>
        <dbReference type="Proteomes" id="UP000761534"/>
    </source>
</evidence>
<evidence type="ECO:0000256" key="4">
    <source>
        <dbReference type="ARBA" id="ARBA00022989"/>
    </source>
</evidence>
<gene>
    <name evidence="7" type="ORF">TRICI_002873</name>
</gene>
<evidence type="ECO:0008006" key="9">
    <source>
        <dbReference type="Google" id="ProtNLM"/>
    </source>
</evidence>
<evidence type="ECO:0000256" key="5">
    <source>
        <dbReference type="ARBA" id="ARBA00023136"/>
    </source>
</evidence>
<dbReference type="Gene3D" id="1.20.1250.20">
    <property type="entry name" value="MFS general substrate transporter like domains"/>
    <property type="match status" value="2"/>
</dbReference>
<dbReference type="OrthoDB" id="1935484at2759"/>
<sequence>MPGNVSYSAINGDDKNGITISTIPVNGQMRGLENIDVIELDLAREHYGYRRFRMGKEKYKPFYLDSVATQPSVFDDPDKAKYFWPSDDYENSHRFDKDARWTWREEFKVVRKIDWKIMAWVCVMFFGLEVDRSNFSLALSDNILDDLGLNTNDYNNGQAIFKISFLLAELPSQLLSKKLGPDRWIPAQITLWSIVASLQFFLSGRTSYFLSRSLLGVIQGGFIPDIILYLSYFYTGAELPIRCSWLWTVQSLADISSAFLGYGILHMRGFLGQAGWRWLFLLEGLITLSIGLFSFGLMPESPTGTASWFRGRNGWFTKREEVIMTTRILRDDPRKGDMNNREGLSLESFLNCLKDYSLWPIYLLGLLYGIPYGPVQSYLTLTLRQMGFDTFQTTLLTVPSYVILFLNLLLFTYISEVFNSRAIVASLSQWWLLPLLAVLNTFTQETNIWVKYFVTTLTVGFINPHAIQVAWCSRNSNTVSTRTVSAALYNISVQTSGIIHSQIYREDDKPLYRRGNRILLSVAAFNLLVYAATYVYYWRLNRRKERIWNNMSPEEQAFYVQNTSDVGSKRLDFRYAY</sequence>
<keyword evidence="8" id="KW-1185">Reference proteome</keyword>
<protein>
    <recommendedName>
        <fullName evidence="9">Major facilitator superfamily (MFS) profile domain-containing protein</fullName>
    </recommendedName>
</protein>
<keyword evidence="2" id="KW-0813">Transport</keyword>
<evidence type="ECO:0000256" key="3">
    <source>
        <dbReference type="ARBA" id="ARBA00022692"/>
    </source>
</evidence>
<feature type="transmembrane region" description="Helical" evidence="6">
    <location>
        <begin position="518"/>
        <end position="537"/>
    </location>
</feature>
<evidence type="ECO:0000313" key="7">
    <source>
        <dbReference type="EMBL" id="KAA8914585.1"/>
    </source>
</evidence>
<evidence type="ECO:0000256" key="1">
    <source>
        <dbReference type="ARBA" id="ARBA00004141"/>
    </source>
</evidence>
<accession>A0A642V4Q8</accession>
<feature type="transmembrane region" description="Helical" evidence="6">
    <location>
        <begin position="393"/>
        <end position="414"/>
    </location>
</feature>
<dbReference type="PANTHER" id="PTHR43791:SF65">
    <property type="entry name" value="MAJOR FACILITATOR SUPERFAMILY (MFS) PROFILE DOMAIN-CONTAINING PROTEIN-RELATED"/>
    <property type="match status" value="1"/>
</dbReference>
<feature type="transmembrane region" description="Helical" evidence="6">
    <location>
        <begin position="420"/>
        <end position="442"/>
    </location>
</feature>
<feature type="transmembrane region" description="Helical" evidence="6">
    <location>
        <begin position="359"/>
        <end position="381"/>
    </location>
</feature>
<dbReference type="InterPro" id="IPR011701">
    <property type="entry name" value="MFS"/>
</dbReference>
<dbReference type="Proteomes" id="UP000761534">
    <property type="component" value="Unassembled WGS sequence"/>
</dbReference>
<comment type="caution">
    <text evidence="7">The sequence shown here is derived from an EMBL/GenBank/DDBJ whole genome shotgun (WGS) entry which is preliminary data.</text>
</comment>
<dbReference type="AlphaFoldDB" id="A0A642V4Q8"/>
<comment type="subcellular location">
    <subcellularLocation>
        <location evidence="1">Membrane</location>
        <topology evidence="1">Multi-pass membrane protein</topology>
    </subcellularLocation>
</comment>
<reference evidence="7" key="1">
    <citation type="journal article" date="2019" name="G3 (Bethesda)">
        <title>Genome Assemblies of Two Rare Opportunistic Yeast Pathogens: Diutina rugosa (syn. Candida rugosa) and Trichomonascus ciferrii (syn. Candida ciferrii).</title>
        <authorList>
            <person name="Mixao V."/>
            <person name="Saus E."/>
            <person name="Hansen A.P."/>
            <person name="Lass-Florl C."/>
            <person name="Gabaldon T."/>
        </authorList>
    </citation>
    <scope>NUCLEOTIDE SEQUENCE</scope>
    <source>
        <strain evidence="7">CBS 4856</strain>
    </source>
</reference>
<feature type="transmembrane region" description="Helical" evidence="6">
    <location>
        <begin position="184"/>
        <end position="202"/>
    </location>
</feature>
<evidence type="ECO:0000256" key="6">
    <source>
        <dbReference type="SAM" id="Phobius"/>
    </source>
</evidence>
<feature type="transmembrane region" description="Helical" evidence="6">
    <location>
        <begin position="449"/>
        <end position="471"/>
    </location>
</feature>
<dbReference type="GO" id="GO:0016020">
    <property type="term" value="C:membrane"/>
    <property type="evidence" value="ECO:0007669"/>
    <property type="project" value="UniProtKB-SubCell"/>
</dbReference>
<name>A0A642V4Q8_9ASCO</name>
<proteinExistence type="predicted"/>
<keyword evidence="5 6" id="KW-0472">Membrane</keyword>
<dbReference type="PANTHER" id="PTHR43791">
    <property type="entry name" value="PERMEASE-RELATED"/>
    <property type="match status" value="1"/>
</dbReference>
<dbReference type="FunFam" id="1.20.1250.20:FF:000106">
    <property type="entry name" value="MFS transporter, putative"/>
    <property type="match status" value="1"/>
</dbReference>
<dbReference type="SUPFAM" id="SSF103473">
    <property type="entry name" value="MFS general substrate transporter"/>
    <property type="match status" value="1"/>
</dbReference>